<feature type="transmembrane region" description="Helical" evidence="7">
    <location>
        <begin position="38"/>
        <end position="57"/>
    </location>
</feature>
<feature type="transmembrane region" description="Helical" evidence="7">
    <location>
        <begin position="364"/>
        <end position="381"/>
    </location>
</feature>
<dbReference type="PRINTS" id="PR01035">
    <property type="entry name" value="TCRTETA"/>
</dbReference>
<evidence type="ECO:0000256" key="6">
    <source>
        <dbReference type="ARBA" id="ARBA00023136"/>
    </source>
</evidence>
<feature type="domain" description="Major facilitator superfamily (MFS) profile" evidence="8">
    <location>
        <begin position="4"/>
        <end position="385"/>
    </location>
</feature>
<reference evidence="11" key="1">
    <citation type="submission" date="2015-07" db="EMBL/GenBank/DDBJ databases">
        <title>Genome sequencing project for genomic taxonomy and phylogenomics of Bacillus-like bacteria.</title>
        <authorList>
            <person name="Liu B."/>
            <person name="Wang J."/>
            <person name="Zhu Y."/>
            <person name="Liu G."/>
            <person name="Chen Q."/>
            <person name="Chen Z."/>
            <person name="Lan J."/>
            <person name="Che J."/>
            <person name="Ge C."/>
            <person name="Shi H."/>
            <person name="Pan Z."/>
            <person name="Liu X."/>
        </authorList>
    </citation>
    <scope>NUCLEOTIDE SEQUENCE [LARGE SCALE GENOMIC DNA]</scope>
    <source>
        <strain evidence="11">DSM 9887</strain>
    </source>
</reference>
<name>A0A0K9YQ39_9BACL</name>
<dbReference type="PANTHER" id="PTHR23546:SF1">
    <property type="entry name" value="MEMBRANE PROTEIN"/>
    <property type="match status" value="1"/>
</dbReference>
<feature type="transmembrane region" description="Helical" evidence="7">
    <location>
        <begin position="69"/>
        <end position="87"/>
    </location>
</feature>
<sequence length="393" mass="42012">MNKNFLMIFITVLVAMTSIATFNPILGLLARNLGFTEIQTGSLVTITGLFWIIGSFLWGNWARTKRKRVMVIAITGYLLTLASFAYLSDQAQLVAVNPIVLYWQLFFLRAVGGFFFGAIPTMAQGYLMEWTTAQNRASGMALFGGASGMGFVLGPALGAALTSVGFTAPMYASAALLAVVAICFAMIIPPQQKQREKASGGKLSATDPRISLYVAIGLLLSTVMIILQVTCGIYMQDQLSLAAIDAATMIGVGLSVAGVIVVVVQLMVGRYLRWKPARLLKLGLTSLFAAFALFLLAPSLYLLVFVLFGIGIGFTLPGYITAASLAVQAEEQSTVATYTAAAQGVGSFIGPLTGTLLYSLHLSIPYVVCAVLLFLFCLRVFTKRRVEAVVANS</sequence>
<feature type="transmembrane region" description="Helical" evidence="7">
    <location>
        <begin position="5"/>
        <end position="26"/>
    </location>
</feature>
<evidence type="ECO:0000313" key="12">
    <source>
        <dbReference type="Proteomes" id="UP000319578"/>
    </source>
</evidence>
<keyword evidence="4 7" id="KW-0812">Transmembrane</keyword>
<keyword evidence="3" id="KW-0813">Transport</keyword>
<dbReference type="GO" id="GO:0022857">
    <property type="term" value="F:transmembrane transporter activity"/>
    <property type="evidence" value="ECO:0007669"/>
    <property type="project" value="InterPro"/>
</dbReference>
<evidence type="ECO:0000256" key="4">
    <source>
        <dbReference type="ARBA" id="ARBA00022692"/>
    </source>
</evidence>
<dbReference type="PATRIC" id="fig|54915.3.peg.2781"/>
<evidence type="ECO:0000256" key="1">
    <source>
        <dbReference type="ARBA" id="ARBA00004651"/>
    </source>
</evidence>
<dbReference type="Gene3D" id="1.20.1250.20">
    <property type="entry name" value="MFS general substrate transporter like domains"/>
    <property type="match status" value="2"/>
</dbReference>
<keyword evidence="12" id="KW-1185">Reference proteome</keyword>
<evidence type="ECO:0000256" key="3">
    <source>
        <dbReference type="ARBA" id="ARBA00022448"/>
    </source>
</evidence>
<evidence type="ECO:0000313" key="9">
    <source>
        <dbReference type="EMBL" id="GED66954.1"/>
    </source>
</evidence>
<dbReference type="RefSeq" id="WP_049739857.1">
    <property type="nucleotide sequence ID" value="NZ_BJON01000002.1"/>
</dbReference>
<dbReference type="EMBL" id="BJON01000002">
    <property type="protein sequence ID" value="GED66954.1"/>
    <property type="molecule type" value="Genomic_DNA"/>
</dbReference>
<organism evidence="10 11">
    <name type="scientific">Brevibacillus reuszeri</name>
    <dbReference type="NCBI Taxonomy" id="54915"/>
    <lineage>
        <taxon>Bacteria</taxon>
        <taxon>Bacillati</taxon>
        <taxon>Bacillota</taxon>
        <taxon>Bacilli</taxon>
        <taxon>Bacillales</taxon>
        <taxon>Paenibacillaceae</taxon>
        <taxon>Brevibacillus</taxon>
    </lineage>
</organism>
<reference evidence="9 12" key="3">
    <citation type="submission" date="2019-06" db="EMBL/GenBank/DDBJ databases">
        <title>Whole genome shotgun sequence of Brevibacillus reuszeri NBRC 15719.</title>
        <authorList>
            <person name="Hosoyama A."/>
            <person name="Uohara A."/>
            <person name="Ohji S."/>
            <person name="Ichikawa N."/>
        </authorList>
    </citation>
    <scope>NUCLEOTIDE SEQUENCE [LARGE SCALE GENOMIC DNA]</scope>
    <source>
        <strain evidence="9 12">NBRC 15719</strain>
    </source>
</reference>
<feature type="transmembrane region" description="Helical" evidence="7">
    <location>
        <begin position="99"/>
        <end position="119"/>
    </location>
</feature>
<reference evidence="10" key="2">
    <citation type="submission" date="2015-07" db="EMBL/GenBank/DDBJ databases">
        <title>MeaNS - Measles Nucleotide Surveillance Program.</title>
        <authorList>
            <person name="Tran T."/>
            <person name="Druce J."/>
        </authorList>
    </citation>
    <scope>NUCLEOTIDE SEQUENCE</scope>
    <source>
        <strain evidence="10">DSM 9887</strain>
    </source>
</reference>
<dbReference type="PANTHER" id="PTHR23546">
    <property type="entry name" value="TRANSPORT PROTEIN"/>
    <property type="match status" value="1"/>
</dbReference>
<dbReference type="OrthoDB" id="9793283at2"/>
<keyword evidence="5 7" id="KW-1133">Transmembrane helix</keyword>
<dbReference type="InterPro" id="IPR020846">
    <property type="entry name" value="MFS_dom"/>
</dbReference>
<proteinExistence type="inferred from homology"/>
<dbReference type="InterPro" id="IPR005829">
    <property type="entry name" value="Sugar_transporter_CS"/>
</dbReference>
<dbReference type="STRING" id="54915.ADS79_18450"/>
<evidence type="ECO:0000313" key="10">
    <source>
        <dbReference type="EMBL" id="KNB70833.1"/>
    </source>
</evidence>
<evidence type="ECO:0000256" key="7">
    <source>
        <dbReference type="SAM" id="Phobius"/>
    </source>
</evidence>
<gene>
    <name evidence="10" type="ORF">ADS79_18450</name>
    <name evidence="9" type="ORF">BRE01_06560</name>
</gene>
<feature type="transmembrane region" description="Helical" evidence="7">
    <location>
        <begin position="241"/>
        <end position="267"/>
    </location>
</feature>
<dbReference type="AlphaFoldDB" id="A0A0K9YQ39"/>
<protein>
    <submittedName>
        <fullName evidence="9">MFS transporter</fullName>
    </submittedName>
    <submittedName>
        <fullName evidence="10">Major facilitator transporter</fullName>
    </submittedName>
</protein>
<comment type="subcellular location">
    <subcellularLocation>
        <location evidence="1">Cell membrane</location>
        <topology evidence="1">Multi-pass membrane protein</topology>
    </subcellularLocation>
</comment>
<feature type="transmembrane region" description="Helical" evidence="7">
    <location>
        <begin position="170"/>
        <end position="189"/>
    </location>
</feature>
<dbReference type="Pfam" id="PF07690">
    <property type="entry name" value="MFS_1"/>
    <property type="match status" value="1"/>
</dbReference>
<evidence type="ECO:0000313" key="11">
    <source>
        <dbReference type="Proteomes" id="UP000036834"/>
    </source>
</evidence>
<dbReference type="PROSITE" id="PS00217">
    <property type="entry name" value="SUGAR_TRANSPORT_2"/>
    <property type="match status" value="1"/>
</dbReference>
<dbReference type="InterPro" id="IPR001958">
    <property type="entry name" value="Tet-R_TetA/multi-R_MdtG-like"/>
</dbReference>
<dbReference type="EMBL" id="LGIQ01000009">
    <property type="protein sequence ID" value="KNB70833.1"/>
    <property type="molecule type" value="Genomic_DNA"/>
</dbReference>
<dbReference type="Proteomes" id="UP000036834">
    <property type="component" value="Unassembled WGS sequence"/>
</dbReference>
<feature type="transmembrane region" description="Helical" evidence="7">
    <location>
        <begin position="140"/>
        <end position="164"/>
    </location>
</feature>
<feature type="transmembrane region" description="Helical" evidence="7">
    <location>
        <begin position="210"/>
        <end position="235"/>
    </location>
</feature>
<comment type="caution">
    <text evidence="10">The sequence shown here is derived from an EMBL/GenBank/DDBJ whole genome shotgun (WGS) entry which is preliminary data.</text>
</comment>
<accession>A0A0K9YQ39</accession>
<dbReference type="PROSITE" id="PS50850">
    <property type="entry name" value="MFS"/>
    <property type="match status" value="1"/>
</dbReference>
<dbReference type="InterPro" id="IPR036259">
    <property type="entry name" value="MFS_trans_sf"/>
</dbReference>
<evidence type="ECO:0000259" key="8">
    <source>
        <dbReference type="PROSITE" id="PS50850"/>
    </source>
</evidence>
<evidence type="ECO:0000256" key="2">
    <source>
        <dbReference type="ARBA" id="ARBA00007520"/>
    </source>
</evidence>
<dbReference type="Proteomes" id="UP000319578">
    <property type="component" value="Unassembled WGS sequence"/>
</dbReference>
<evidence type="ECO:0000256" key="5">
    <source>
        <dbReference type="ARBA" id="ARBA00022989"/>
    </source>
</evidence>
<dbReference type="GO" id="GO:0005886">
    <property type="term" value="C:plasma membrane"/>
    <property type="evidence" value="ECO:0007669"/>
    <property type="project" value="UniProtKB-SubCell"/>
</dbReference>
<keyword evidence="6 7" id="KW-0472">Membrane</keyword>
<comment type="similarity">
    <text evidence="2">Belongs to the major facilitator superfamily. TCR/Tet family.</text>
</comment>
<dbReference type="SUPFAM" id="SSF103473">
    <property type="entry name" value="MFS general substrate transporter"/>
    <property type="match status" value="1"/>
</dbReference>
<dbReference type="InterPro" id="IPR011701">
    <property type="entry name" value="MFS"/>
</dbReference>